<protein>
    <submittedName>
        <fullName evidence="1">Uncharacterized protein</fullName>
    </submittedName>
</protein>
<evidence type="ECO:0000313" key="1">
    <source>
        <dbReference type="EMBL" id="EMS64406.1"/>
    </source>
</evidence>
<proteinExistence type="predicted"/>
<organism evidence="1">
    <name type="scientific">Triticum urartu</name>
    <name type="common">Red wild einkorn</name>
    <name type="synonym">Crithodium urartu</name>
    <dbReference type="NCBI Taxonomy" id="4572"/>
    <lineage>
        <taxon>Eukaryota</taxon>
        <taxon>Viridiplantae</taxon>
        <taxon>Streptophyta</taxon>
        <taxon>Embryophyta</taxon>
        <taxon>Tracheophyta</taxon>
        <taxon>Spermatophyta</taxon>
        <taxon>Magnoliopsida</taxon>
        <taxon>Liliopsida</taxon>
        <taxon>Poales</taxon>
        <taxon>Poaceae</taxon>
        <taxon>BOP clade</taxon>
        <taxon>Pooideae</taxon>
        <taxon>Triticodae</taxon>
        <taxon>Triticeae</taxon>
        <taxon>Triticinae</taxon>
        <taxon>Triticum</taxon>
    </lineage>
</organism>
<reference evidence="1" key="1">
    <citation type="journal article" date="2013" name="Nature">
        <title>Draft genome of the wheat A-genome progenitor Triticum urartu.</title>
        <authorList>
            <person name="Ling H.Q."/>
            <person name="Zhao S."/>
            <person name="Liu D."/>
            <person name="Wang J."/>
            <person name="Sun H."/>
            <person name="Zhang C."/>
            <person name="Fan H."/>
            <person name="Li D."/>
            <person name="Dong L."/>
            <person name="Tao Y."/>
            <person name="Gao C."/>
            <person name="Wu H."/>
            <person name="Li Y."/>
            <person name="Cui Y."/>
            <person name="Guo X."/>
            <person name="Zheng S."/>
            <person name="Wang B."/>
            <person name="Yu K."/>
            <person name="Liang Q."/>
            <person name="Yang W."/>
            <person name="Lou X."/>
            <person name="Chen J."/>
            <person name="Feng M."/>
            <person name="Jian J."/>
            <person name="Zhang X."/>
            <person name="Luo G."/>
            <person name="Jiang Y."/>
            <person name="Liu J."/>
            <person name="Wang Z."/>
            <person name="Sha Y."/>
            <person name="Zhang B."/>
            <person name="Wu H."/>
            <person name="Tang D."/>
            <person name="Shen Q."/>
            <person name="Xue P."/>
            <person name="Zou S."/>
            <person name="Wang X."/>
            <person name="Liu X."/>
            <person name="Wang F."/>
            <person name="Yang Y."/>
            <person name="An X."/>
            <person name="Dong Z."/>
            <person name="Zhang K."/>
            <person name="Zhang X."/>
            <person name="Luo M.C."/>
            <person name="Dvorak J."/>
            <person name="Tong Y."/>
            <person name="Wang J."/>
            <person name="Yang H."/>
            <person name="Li Z."/>
            <person name="Wang D."/>
            <person name="Zhang A."/>
            <person name="Wang J."/>
        </authorList>
    </citation>
    <scope>NUCLEOTIDE SEQUENCE</scope>
</reference>
<sequence>MKKMVFNFVIVPLLEADTRTVRGMLYYRKALKLQAFLDMASESGLKWATPKMDTPETLASGHVDGGLECEEPTRWLPPCSRAQITRSQQPLINHQQIDVSISHFLMKKI</sequence>
<dbReference type="AlphaFoldDB" id="M7ZXL7"/>
<dbReference type="EMBL" id="KD057023">
    <property type="protein sequence ID" value="EMS64406.1"/>
    <property type="molecule type" value="Genomic_DNA"/>
</dbReference>
<gene>
    <name evidence="1" type="ORF">TRIUR3_03141</name>
</gene>
<name>M7ZXL7_TRIUA</name>
<accession>M7ZXL7</accession>